<evidence type="ECO:0000256" key="4">
    <source>
        <dbReference type="SAM" id="MobiDB-lite"/>
    </source>
</evidence>
<dbReference type="CDD" id="cd17477">
    <property type="entry name" value="MFS_YcaD_like"/>
    <property type="match status" value="1"/>
</dbReference>
<proteinExistence type="predicted"/>
<dbReference type="GO" id="GO:0022857">
    <property type="term" value="F:transmembrane transporter activity"/>
    <property type="evidence" value="ECO:0007669"/>
    <property type="project" value="InterPro"/>
</dbReference>
<dbReference type="RefSeq" id="WP_062767804.1">
    <property type="nucleotide sequence ID" value="NZ_CP121045.1"/>
</dbReference>
<feature type="region of interest" description="Disordered" evidence="4">
    <location>
        <begin position="1"/>
        <end position="21"/>
    </location>
</feature>
<dbReference type="GeneID" id="97242076"/>
<dbReference type="EMBL" id="LPZR01000196">
    <property type="protein sequence ID" value="KYO50558.1"/>
    <property type="molecule type" value="Genomic_DNA"/>
</dbReference>
<dbReference type="GO" id="GO:0005886">
    <property type="term" value="C:plasma membrane"/>
    <property type="evidence" value="ECO:0007669"/>
    <property type="project" value="TreeGrafter"/>
</dbReference>
<dbReference type="InterPro" id="IPR047200">
    <property type="entry name" value="MFS_YcaD-like"/>
</dbReference>
<dbReference type="InterPro" id="IPR036259">
    <property type="entry name" value="MFS_trans_sf"/>
</dbReference>
<keyword evidence="1 5" id="KW-0812">Transmembrane</keyword>
<organism evidence="7 8">
    <name type="scientific">Tistrella mobilis</name>
    <dbReference type="NCBI Taxonomy" id="171437"/>
    <lineage>
        <taxon>Bacteria</taxon>
        <taxon>Pseudomonadati</taxon>
        <taxon>Pseudomonadota</taxon>
        <taxon>Alphaproteobacteria</taxon>
        <taxon>Geminicoccales</taxon>
        <taxon>Geminicoccaceae</taxon>
        <taxon>Tistrella</taxon>
    </lineage>
</organism>
<feature type="transmembrane region" description="Helical" evidence="5">
    <location>
        <begin position="217"/>
        <end position="243"/>
    </location>
</feature>
<feature type="transmembrane region" description="Helical" evidence="5">
    <location>
        <begin position="255"/>
        <end position="275"/>
    </location>
</feature>
<dbReference type="SUPFAM" id="SSF103473">
    <property type="entry name" value="MFS general substrate transporter"/>
    <property type="match status" value="1"/>
</dbReference>
<comment type="caution">
    <text evidence="7">The sequence shown here is derived from an EMBL/GenBank/DDBJ whole genome shotgun (WGS) entry which is preliminary data.</text>
</comment>
<feature type="transmembrane region" description="Helical" evidence="5">
    <location>
        <begin position="149"/>
        <end position="171"/>
    </location>
</feature>
<name>A0A162K6B9_9PROT</name>
<accession>A0A162K6B9</accession>
<dbReference type="AlphaFoldDB" id="A0A162K6B9"/>
<feature type="domain" description="Major facilitator superfamily (MFS) profile" evidence="6">
    <location>
        <begin position="1"/>
        <end position="394"/>
    </location>
</feature>
<dbReference type="PROSITE" id="PS50850">
    <property type="entry name" value="MFS"/>
    <property type="match status" value="1"/>
</dbReference>
<evidence type="ECO:0000313" key="7">
    <source>
        <dbReference type="EMBL" id="KYO50558.1"/>
    </source>
</evidence>
<sequence length="394" mass="40799">MTGTEATAPEDGATEDEGTPRGNLLSRAAVIATATMFGLTYSLSAALIALDLDRRDLDPAAIGANAAMHALGVLAMAFLLPRVVPRLGIRRMVILSLVLAAVVLVLFPATPVWVWFVLRLLLGASSETLFVLSETWTNALATERTRAQAMAIYTAALSVGFAAGPAILATIGSEGATAYVVGAAIAAGAALFVAAPKVRAPAFEHPVKKSPLYFMRLAPVAIAAIMLNAALETSGLSFLALYAGNLGWSESGATGLMSVMMVGAILLQLPIGWIGDRMDRMMLVRILAVVAGLGALVWPLALGNQIVTWVLLFVWGGAFVGVYTIMLAVVGSRFKGGDLVGIYAAMGLMWGVGALLGPVLAGAAMDATRHGLAFFAAAACFAFVAASLIRPRVA</sequence>
<feature type="transmembrane region" description="Helical" evidence="5">
    <location>
        <begin position="177"/>
        <end position="196"/>
    </location>
</feature>
<evidence type="ECO:0000256" key="5">
    <source>
        <dbReference type="SAM" id="Phobius"/>
    </source>
</evidence>
<feature type="transmembrane region" description="Helical" evidence="5">
    <location>
        <begin position="92"/>
        <end position="110"/>
    </location>
</feature>
<feature type="transmembrane region" description="Helical" evidence="5">
    <location>
        <begin position="116"/>
        <end position="137"/>
    </location>
</feature>
<feature type="transmembrane region" description="Helical" evidence="5">
    <location>
        <begin position="306"/>
        <end position="330"/>
    </location>
</feature>
<evidence type="ECO:0000313" key="8">
    <source>
        <dbReference type="Proteomes" id="UP000075787"/>
    </source>
</evidence>
<keyword evidence="3 5" id="KW-0472">Membrane</keyword>
<evidence type="ECO:0000256" key="2">
    <source>
        <dbReference type="ARBA" id="ARBA00022989"/>
    </source>
</evidence>
<dbReference type="InterPro" id="IPR011701">
    <property type="entry name" value="MFS"/>
</dbReference>
<reference evidence="7 8" key="1">
    <citation type="submission" date="2015-12" db="EMBL/GenBank/DDBJ databases">
        <title>Genome sequence of Tistrella mobilis MCCC 1A02139.</title>
        <authorList>
            <person name="Lu L."/>
            <person name="Lai Q."/>
            <person name="Shao Z."/>
            <person name="Qian P."/>
        </authorList>
    </citation>
    <scope>NUCLEOTIDE SEQUENCE [LARGE SCALE GENOMIC DNA]</scope>
    <source>
        <strain evidence="7 8">MCCC 1A02139</strain>
    </source>
</reference>
<evidence type="ECO:0000256" key="3">
    <source>
        <dbReference type="ARBA" id="ARBA00023136"/>
    </source>
</evidence>
<feature type="transmembrane region" description="Helical" evidence="5">
    <location>
        <begin position="282"/>
        <end position="300"/>
    </location>
</feature>
<dbReference type="Gene3D" id="1.20.1250.20">
    <property type="entry name" value="MFS general substrate transporter like domains"/>
    <property type="match status" value="2"/>
</dbReference>
<gene>
    <name evidence="7" type="ORF">AUP44_12330</name>
</gene>
<feature type="transmembrane region" description="Helical" evidence="5">
    <location>
        <begin position="62"/>
        <end position="80"/>
    </location>
</feature>
<dbReference type="PANTHER" id="PTHR23521:SF3">
    <property type="entry name" value="MFS TRANSPORTER"/>
    <property type="match status" value="1"/>
</dbReference>
<keyword evidence="2 5" id="KW-1133">Transmembrane helix</keyword>
<dbReference type="Pfam" id="PF07690">
    <property type="entry name" value="MFS_1"/>
    <property type="match status" value="1"/>
</dbReference>
<dbReference type="Proteomes" id="UP000075787">
    <property type="component" value="Unassembled WGS sequence"/>
</dbReference>
<feature type="transmembrane region" description="Helical" evidence="5">
    <location>
        <begin position="371"/>
        <end position="389"/>
    </location>
</feature>
<evidence type="ECO:0000256" key="1">
    <source>
        <dbReference type="ARBA" id="ARBA00022692"/>
    </source>
</evidence>
<dbReference type="InterPro" id="IPR020846">
    <property type="entry name" value="MFS_dom"/>
</dbReference>
<dbReference type="OrthoDB" id="9810614at2"/>
<evidence type="ECO:0000259" key="6">
    <source>
        <dbReference type="PROSITE" id="PS50850"/>
    </source>
</evidence>
<protein>
    <submittedName>
        <fullName evidence="7">Transporter</fullName>
    </submittedName>
</protein>
<feature type="transmembrane region" description="Helical" evidence="5">
    <location>
        <begin position="342"/>
        <end position="365"/>
    </location>
</feature>
<dbReference type="PANTHER" id="PTHR23521">
    <property type="entry name" value="TRANSPORTER MFS SUPERFAMILY"/>
    <property type="match status" value="1"/>
</dbReference>
<feature type="transmembrane region" description="Helical" evidence="5">
    <location>
        <begin position="28"/>
        <end position="50"/>
    </location>
</feature>